<comment type="subcellular location">
    <subcellularLocation>
        <location evidence="1">Nucleus</location>
    </subcellularLocation>
</comment>
<dbReference type="SUPFAM" id="SSF63393">
    <property type="entry name" value="RNA polymerase subunits"/>
    <property type="match status" value="1"/>
</dbReference>
<dbReference type="InterPro" id="IPR029040">
    <property type="entry name" value="RPABC4/Spt4"/>
</dbReference>
<reference evidence="7 8" key="1">
    <citation type="submission" date="2016-11" db="EMBL/GenBank/DDBJ databases">
        <title>The macronuclear genome of Stentor coeruleus: a giant cell with tiny introns.</title>
        <authorList>
            <person name="Slabodnick M."/>
            <person name="Ruby J.G."/>
            <person name="Reiff S.B."/>
            <person name="Swart E.C."/>
            <person name="Gosai S."/>
            <person name="Prabakaran S."/>
            <person name="Witkowska E."/>
            <person name="Larue G.E."/>
            <person name="Fisher S."/>
            <person name="Freeman R.M."/>
            <person name="Gunawardena J."/>
            <person name="Chu W."/>
            <person name="Stover N.A."/>
            <person name="Gregory B.D."/>
            <person name="Nowacki M."/>
            <person name="Derisi J."/>
            <person name="Roy S.W."/>
            <person name="Marshall W.F."/>
            <person name="Sood P."/>
        </authorList>
    </citation>
    <scope>NUCLEOTIDE SEQUENCE [LARGE SCALE GENOMIC DNA]</scope>
    <source>
        <strain evidence="7">WM001</strain>
    </source>
</reference>
<keyword evidence="3" id="KW-0862">Zinc</keyword>
<comment type="similarity">
    <text evidence="5">Belongs to the archaeal Rpo12/eukaryotic RPC10 RNA polymerase subunit family.</text>
</comment>
<dbReference type="GO" id="GO:0005666">
    <property type="term" value="C:RNA polymerase III complex"/>
    <property type="evidence" value="ECO:0007669"/>
    <property type="project" value="TreeGrafter"/>
</dbReference>
<evidence type="ECO:0000256" key="2">
    <source>
        <dbReference type="ARBA" id="ARBA00022723"/>
    </source>
</evidence>
<keyword evidence="4" id="KW-0539">Nucleus</keyword>
<dbReference type="Proteomes" id="UP000187209">
    <property type="component" value="Unassembled WGS sequence"/>
</dbReference>
<dbReference type="GO" id="GO:0003899">
    <property type="term" value="F:DNA-directed RNA polymerase activity"/>
    <property type="evidence" value="ECO:0007669"/>
    <property type="project" value="InterPro"/>
</dbReference>
<dbReference type="InterPro" id="IPR039747">
    <property type="entry name" value="RPABC4"/>
</dbReference>
<evidence type="ECO:0000313" key="6">
    <source>
        <dbReference type="EMBL" id="OMJ79177.1"/>
    </source>
</evidence>
<accession>A0A1R2BSI3</accession>
<sequence length="69" mass="7794">MGDTERSLLSKSDEPSSLGIMNMKKVSYICGWCGKENEFTSRDELNCIGCGYRIFYKKRLAGGAQYEAR</sequence>
<organism evidence="7 8">
    <name type="scientific">Stentor coeruleus</name>
    <dbReference type="NCBI Taxonomy" id="5963"/>
    <lineage>
        <taxon>Eukaryota</taxon>
        <taxon>Sar</taxon>
        <taxon>Alveolata</taxon>
        <taxon>Ciliophora</taxon>
        <taxon>Postciliodesmatophora</taxon>
        <taxon>Heterotrichea</taxon>
        <taxon>Heterotrichida</taxon>
        <taxon>Stentoridae</taxon>
        <taxon>Stentor</taxon>
    </lineage>
</organism>
<protein>
    <submittedName>
        <fullName evidence="7">Uncharacterized protein</fullName>
    </submittedName>
</protein>
<keyword evidence="2" id="KW-0479">Metal-binding</keyword>
<dbReference type="PANTHER" id="PTHR12056:SF2">
    <property type="entry name" value="GEO11084P1"/>
    <property type="match status" value="1"/>
</dbReference>
<dbReference type="SMART" id="SM00659">
    <property type="entry name" value="RPOLCX"/>
    <property type="match status" value="1"/>
</dbReference>
<dbReference type="GO" id="GO:0008270">
    <property type="term" value="F:zinc ion binding"/>
    <property type="evidence" value="ECO:0007669"/>
    <property type="project" value="InterPro"/>
</dbReference>
<keyword evidence="8" id="KW-1185">Reference proteome</keyword>
<dbReference type="GO" id="GO:0006351">
    <property type="term" value="P:DNA-templated transcription"/>
    <property type="evidence" value="ECO:0007669"/>
    <property type="project" value="InterPro"/>
</dbReference>
<dbReference type="GO" id="GO:0005736">
    <property type="term" value="C:RNA polymerase I complex"/>
    <property type="evidence" value="ECO:0007669"/>
    <property type="project" value="TreeGrafter"/>
</dbReference>
<dbReference type="AlphaFoldDB" id="A0A1R2BSI3"/>
<evidence type="ECO:0000313" key="7">
    <source>
        <dbReference type="EMBL" id="OMJ79661.1"/>
    </source>
</evidence>
<dbReference type="EMBL" id="MPUH01000484">
    <property type="protein sequence ID" value="OMJ79177.1"/>
    <property type="molecule type" value="Genomic_DNA"/>
</dbReference>
<dbReference type="GO" id="GO:0005665">
    <property type="term" value="C:RNA polymerase II, core complex"/>
    <property type="evidence" value="ECO:0007669"/>
    <property type="project" value="TreeGrafter"/>
</dbReference>
<comment type="caution">
    <text evidence="7">The sequence shown here is derived from an EMBL/GenBank/DDBJ whole genome shotgun (WGS) entry which is preliminary data.</text>
</comment>
<dbReference type="OrthoDB" id="5585087at2759"/>
<dbReference type="GO" id="GO:0003677">
    <property type="term" value="F:DNA binding"/>
    <property type="evidence" value="ECO:0007669"/>
    <property type="project" value="InterPro"/>
</dbReference>
<dbReference type="InterPro" id="IPR006591">
    <property type="entry name" value="RNAP_P/RPABC4"/>
</dbReference>
<dbReference type="Pfam" id="PF03604">
    <property type="entry name" value="Zn_ribbon_RPAB4"/>
    <property type="match status" value="1"/>
</dbReference>
<evidence type="ECO:0000256" key="1">
    <source>
        <dbReference type="ARBA" id="ARBA00004123"/>
    </source>
</evidence>
<dbReference type="EMBL" id="MPUH01000460">
    <property type="protein sequence ID" value="OMJ79661.1"/>
    <property type="molecule type" value="Genomic_DNA"/>
</dbReference>
<evidence type="ECO:0000256" key="3">
    <source>
        <dbReference type="ARBA" id="ARBA00022833"/>
    </source>
</evidence>
<evidence type="ECO:0000256" key="4">
    <source>
        <dbReference type="ARBA" id="ARBA00023242"/>
    </source>
</evidence>
<dbReference type="PANTHER" id="PTHR12056">
    <property type="entry name" value="DNA-DIRECTED RNA POLYMERASES I, II, AND III"/>
    <property type="match status" value="1"/>
</dbReference>
<proteinExistence type="inferred from homology"/>
<gene>
    <name evidence="7" type="ORF">SteCoe_20281</name>
    <name evidence="6" type="ORF">SteCoe_20878</name>
</gene>
<name>A0A1R2BSI3_9CILI</name>
<evidence type="ECO:0000256" key="5">
    <source>
        <dbReference type="ARBA" id="ARBA00025770"/>
    </source>
</evidence>
<evidence type="ECO:0000313" key="8">
    <source>
        <dbReference type="Proteomes" id="UP000187209"/>
    </source>
</evidence>
<dbReference type="Gene3D" id="2.20.28.30">
    <property type="entry name" value="RNA polymerase ii, chain L"/>
    <property type="match status" value="1"/>
</dbReference>